<sequence>MTERIMRLDGSTDEEVGVAAGTIQAISKPGLWNSTGLVLYPLYERHRKAKVALFRSVAYKTAGSNSDPKGKMQAILRRDGFAARHRYHPARARSFHIFHITFRGHGRGCRSAAALVRQRSQVSTLSQCPGFAGPKVRRIGTYGCSLVGSS</sequence>
<organism evidence="1 2">
    <name type="scientific">Colletotrichum navitas</name>
    <dbReference type="NCBI Taxonomy" id="681940"/>
    <lineage>
        <taxon>Eukaryota</taxon>
        <taxon>Fungi</taxon>
        <taxon>Dikarya</taxon>
        <taxon>Ascomycota</taxon>
        <taxon>Pezizomycotina</taxon>
        <taxon>Sordariomycetes</taxon>
        <taxon>Hypocreomycetidae</taxon>
        <taxon>Glomerellales</taxon>
        <taxon>Glomerellaceae</taxon>
        <taxon>Colletotrichum</taxon>
        <taxon>Colletotrichum graminicola species complex</taxon>
    </lineage>
</organism>
<comment type="caution">
    <text evidence="1">The sequence shown here is derived from an EMBL/GenBank/DDBJ whole genome shotgun (WGS) entry which is preliminary data.</text>
</comment>
<name>A0AAD8Q3Q5_9PEZI</name>
<dbReference type="GeneID" id="85435358"/>
<keyword evidence="2" id="KW-1185">Reference proteome</keyword>
<dbReference type="AlphaFoldDB" id="A0AAD8Q3Q5"/>
<dbReference type="Proteomes" id="UP001230504">
    <property type="component" value="Unassembled WGS sequence"/>
</dbReference>
<evidence type="ECO:0000313" key="1">
    <source>
        <dbReference type="EMBL" id="KAK1594477.1"/>
    </source>
</evidence>
<reference evidence="1" key="1">
    <citation type="submission" date="2021-06" db="EMBL/GenBank/DDBJ databases">
        <title>Comparative genomics, transcriptomics and evolutionary studies reveal genomic signatures of adaptation to plant cell wall in hemibiotrophic fungi.</title>
        <authorList>
            <consortium name="DOE Joint Genome Institute"/>
            <person name="Baroncelli R."/>
            <person name="Diaz J.F."/>
            <person name="Benocci T."/>
            <person name="Peng M."/>
            <person name="Battaglia E."/>
            <person name="Haridas S."/>
            <person name="Andreopoulos W."/>
            <person name="Labutti K."/>
            <person name="Pangilinan J."/>
            <person name="Floch G.L."/>
            <person name="Makela M.R."/>
            <person name="Henrissat B."/>
            <person name="Grigoriev I.V."/>
            <person name="Crouch J.A."/>
            <person name="De Vries R.P."/>
            <person name="Sukno S.A."/>
            <person name="Thon M.R."/>
        </authorList>
    </citation>
    <scope>NUCLEOTIDE SEQUENCE</scope>
    <source>
        <strain evidence="1">CBS 125086</strain>
    </source>
</reference>
<gene>
    <name evidence="1" type="ORF">LY79DRAFT_158168</name>
</gene>
<evidence type="ECO:0000313" key="2">
    <source>
        <dbReference type="Proteomes" id="UP001230504"/>
    </source>
</evidence>
<protein>
    <submittedName>
        <fullName evidence="1">Uncharacterized protein</fullName>
    </submittedName>
</protein>
<proteinExistence type="predicted"/>
<dbReference type="EMBL" id="JAHLJV010000020">
    <property type="protein sequence ID" value="KAK1594477.1"/>
    <property type="molecule type" value="Genomic_DNA"/>
</dbReference>
<dbReference type="RefSeq" id="XP_060415660.1">
    <property type="nucleotide sequence ID" value="XM_060551118.1"/>
</dbReference>
<accession>A0AAD8Q3Q5</accession>